<feature type="compositionally biased region" description="Basic and acidic residues" evidence="11">
    <location>
        <begin position="309"/>
        <end position="320"/>
    </location>
</feature>
<dbReference type="Ensembl" id="ENSHCOT00000023145.1">
    <property type="protein sequence ID" value="ENSHCOP00000015273.1"/>
    <property type="gene ID" value="ENSHCOG00000018840.1"/>
</dbReference>
<feature type="region of interest" description="Disordered" evidence="11">
    <location>
        <begin position="304"/>
        <end position="376"/>
    </location>
</feature>
<protein>
    <submittedName>
        <fullName evidence="14">Hypermethylated in cancer 2 protein-like</fullName>
    </submittedName>
</protein>
<dbReference type="GO" id="GO:0000978">
    <property type="term" value="F:RNA polymerase II cis-regulatory region sequence-specific DNA binding"/>
    <property type="evidence" value="ECO:0007669"/>
    <property type="project" value="TreeGrafter"/>
</dbReference>
<dbReference type="InterPro" id="IPR000210">
    <property type="entry name" value="BTB/POZ_dom"/>
</dbReference>
<dbReference type="KEGG" id="hcq:109528315"/>
<dbReference type="Proteomes" id="UP000264820">
    <property type="component" value="Unplaced"/>
</dbReference>
<dbReference type="Gene3D" id="3.30.160.60">
    <property type="entry name" value="Classic Zinc Finger"/>
    <property type="match status" value="2"/>
</dbReference>
<dbReference type="AlphaFoldDB" id="A0A3Q2YD97"/>
<name>A0A3Q2YD97_HIPCM</name>
<dbReference type="FunFam" id="3.30.160.60:FF:000446">
    <property type="entry name" value="Zinc finger protein"/>
    <property type="match status" value="1"/>
</dbReference>
<proteinExistence type="predicted"/>
<dbReference type="SUPFAM" id="SSF54695">
    <property type="entry name" value="POZ domain"/>
    <property type="match status" value="1"/>
</dbReference>
<dbReference type="GeneTree" id="ENSGT00990000204590"/>
<dbReference type="Pfam" id="PF00096">
    <property type="entry name" value="zf-C2H2"/>
    <property type="match status" value="2"/>
</dbReference>
<evidence type="ECO:0000313" key="15">
    <source>
        <dbReference type="Proteomes" id="UP000264820"/>
    </source>
</evidence>
<keyword evidence="9" id="KW-0539">Nucleus</keyword>
<evidence type="ECO:0000256" key="1">
    <source>
        <dbReference type="ARBA" id="ARBA00004123"/>
    </source>
</evidence>
<reference evidence="14" key="1">
    <citation type="submission" date="2025-08" db="UniProtKB">
        <authorList>
            <consortium name="Ensembl"/>
        </authorList>
    </citation>
    <scope>IDENTIFICATION</scope>
</reference>
<keyword evidence="4 10" id="KW-0863">Zinc-finger</keyword>
<dbReference type="GeneID" id="109528315"/>
<dbReference type="InterPro" id="IPR011333">
    <property type="entry name" value="SKP1/BTB/POZ_sf"/>
</dbReference>
<dbReference type="RefSeq" id="XP_019746278.1">
    <property type="nucleotide sequence ID" value="XM_019890719.1"/>
</dbReference>
<comment type="subcellular location">
    <subcellularLocation>
        <location evidence="1">Nucleus</location>
    </subcellularLocation>
</comment>
<keyword evidence="7" id="KW-0238">DNA-binding</keyword>
<accession>A0A3Q2YD97</accession>
<reference evidence="14" key="2">
    <citation type="submission" date="2025-09" db="UniProtKB">
        <authorList>
            <consortium name="Ensembl"/>
        </authorList>
    </citation>
    <scope>IDENTIFICATION</scope>
</reference>
<dbReference type="SMART" id="SM00355">
    <property type="entry name" value="ZnF_C2H2"/>
    <property type="match status" value="2"/>
</dbReference>
<evidence type="ECO:0000256" key="7">
    <source>
        <dbReference type="ARBA" id="ARBA00023125"/>
    </source>
</evidence>
<feature type="domain" description="C2H2-type" evidence="13">
    <location>
        <begin position="458"/>
        <end position="485"/>
    </location>
</feature>
<keyword evidence="3" id="KW-0677">Repeat</keyword>
<dbReference type="InterPro" id="IPR036236">
    <property type="entry name" value="Znf_C2H2_sf"/>
</dbReference>
<organism evidence="14 15">
    <name type="scientific">Hippocampus comes</name>
    <name type="common">Tiger tail seahorse</name>
    <dbReference type="NCBI Taxonomy" id="109280"/>
    <lineage>
        <taxon>Eukaryota</taxon>
        <taxon>Metazoa</taxon>
        <taxon>Chordata</taxon>
        <taxon>Craniata</taxon>
        <taxon>Vertebrata</taxon>
        <taxon>Euteleostomi</taxon>
        <taxon>Actinopterygii</taxon>
        <taxon>Neopterygii</taxon>
        <taxon>Teleostei</taxon>
        <taxon>Neoteleostei</taxon>
        <taxon>Acanthomorphata</taxon>
        <taxon>Syngnathiaria</taxon>
        <taxon>Syngnathiformes</taxon>
        <taxon>Syngnathoidei</taxon>
        <taxon>Syngnathidae</taxon>
        <taxon>Hippocampus</taxon>
    </lineage>
</organism>
<keyword evidence="8" id="KW-0804">Transcription</keyword>
<evidence type="ECO:0000259" key="13">
    <source>
        <dbReference type="PROSITE" id="PS50157"/>
    </source>
</evidence>
<dbReference type="PROSITE" id="PS50097">
    <property type="entry name" value="BTB"/>
    <property type="match status" value="1"/>
</dbReference>
<evidence type="ECO:0000259" key="12">
    <source>
        <dbReference type="PROSITE" id="PS50097"/>
    </source>
</evidence>
<dbReference type="GO" id="GO:0005634">
    <property type="term" value="C:nucleus"/>
    <property type="evidence" value="ECO:0007669"/>
    <property type="project" value="UniProtKB-SubCell"/>
</dbReference>
<evidence type="ECO:0000256" key="3">
    <source>
        <dbReference type="ARBA" id="ARBA00022737"/>
    </source>
</evidence>
<dbReference type="OrthoDB" id="3437960at2759"/>
<evidence type="ECO:0000256" key="5">
    <source>
        <dbReference type="ARBA" id="ARBA00022833"/>
    </source>
</evidence>
<dbReference type="Pfam" id="PF00651">
    <property type="entry name" value="BTB"/>
    <property type="match status" value="1"/>
</dbReference>
<dbReference type="PROSITE" id="PS00028">
    <property type="entry name" value="ZINC_FINGER_C2H2_1"/>
    <property type="match status" value="2"/>
</dbReference>
<dbReference type="GO" id="GO:0000981">
    <property type="term" value="F:DNA-binding transcription factor activity, RNA polymerase II-specific"/>
    <property type="evidence" value="ECO:0007669"/>
    <property type="project" value="TreeGrafter"/>
</dbReference>
<dbReference type="PROSITE" id="PS50157">
    <property type="entry name" value="ZINC_FINGER_C2H2_2"/>
    <property type="match status" value="2"/>
</dbReference>
<evidence type="ECO:0000256" key="9">
    <source>
        <dbReference type="ARBA" id="ARBA00023242"/>
    </source>
</evidence>
<evidence type="ECO:0000256" key="2">
    <source>
        <dbReference type="ARBA" id="ARBA00022723"/>
    </source>
</evidence>
<dbReference type="InterPro" id="IPR013087">
    <property type="entry name" value="Znf_C2H2_type"/>
</dbReference>
<evidence type="ECO:0000256" key="10">
    <source>
        <dbReference type="PROSITE-ProRule" id="PRU00042"/>
    </source>
</evidence>
<dbReference type="SUPFAM" id="SSF57667">
    <property type="entry name" value="beta-beta-alpha zinc fingers"/>
    <property type="match status" value="1"/>
</dbReference>
<dbReference type="PANTHER" id="PTHR46105:SF5">
    <property type="entry name" value="ZINC FINGER AND BTB DOMAIN-CONTAINING PROTEIN 44 ISOFORM X1"/>
    <property type="match status" value="1"/>
</dbReference>
<evidence type="ECO:0000256" key="4">
    <source>
        <dbReference type="ARBA" id="ARBA00022771"/>
    </source>
</evidence>
<dbReference type="GO" id="GO:0008270">
    <property type="term" value="F:zinc ion binding"/>
    <property type="evidence" value="ECO:0007669"/>
    <property type="project" value="UniProtKB-KW"/>
</dbReference>
<keyword evidence="2" id="KW-0479">Metal-binding</keyword>
<dbReference type="Gene3D" id="3.30.710.10">
    <property type="entry name" value="Potassium Channel Kv1.1, Chain A"/>
    <property type="match status" value="1"/>
</dbReference>
<dbReference type="STRING" id="109280.ENSHCOP00000015273"/>
<dbReference type="FunFam" id="3.30.160.60:FF:001384">
    <property type="entry name" value="Zinc finger protein"/>
    <property type="match status" value="1"/>
</dbReference>
<dbReference type="SMART" id="SM00225">
    <property type="entry name" value="BTB"/>
    <property type="match status" value="1"/>
</dbReference>
<feature type="domain" description="C2H2-type" evidence="13">
    <location>
        <begin position="486"/>
        <end position="508"/>
    </location>
</feature>
<evidence type="ECO:0000313" key="14">
    <source>
        <dbReference type="Ensembl" id="ENSHCOP00000015273.1"/>
    </source>
</evidence>
<evidence type="ECO:0000256" key="6">
    <source>
        <dbReference type="ARBA" id="ARBA00023015"/>
    </source>
</evidence>
<keyword evidence="6" id="KW-0805">Transcription regulation</keyword>
<keyword evidence="15" id="KW-1185">Reference proteome</keyword>
<keyword evidence="5" id="KW-0862">Zinc</keyword>
<feature type="domain" description="BTB" evidence="12">
    <location>
        <begin position="59"/>
        <end position="126"/>
    </location>
</feature>
<sequence length="526" mass="58590">MCVDSTPAINPTPWILAPFSSLCAHRINSFLHYDMEDVGRHAASLLASLNHQREQANLCDCVLRQREDPAHLYPAHKCILAASSPVLASILSTTGSLVDLQAPCLAHSVLELVLDFIYTGVLPPAQSWQQYCDLLAAAHLLEMEQLREVLMNTPPMEGNDANRASREPLRTCESLFPQELDRNVTYTADLSSTNTEKWLRAQEDQKHVLQFTANVDVGSLSSSSLCSGAVPVIRHSGRSATLPSGLQVASWEETHQCRRKHCIDDSQEIPLAKDFYARGYCENQSGRKGEHDRENLEDNCGLAETRTQQQEESKQSRREPLANNGYTEVTHPHLSDNNVLHPEEMSYQGGLHHPTSSSSEQCGDEEETGVSSGFEPVNQTSGLLLLGETLVQETVSVIDHSHTNKDRAGASSHDANGHLAVREQHVRCKEAYTAPTMHNHIQASTSTPSPPRPRRHPFQCSLCTRSFSQRGTLNRHMRTHLGVRPFPCPRCPMTFSRQYRVTEHMRVHQRCSDLPSDFSKSSVSSI</sequence>
<dbReference type="PANTHER" id="PTHR46105">
    <property type="entry name" value="AGAP004733-PA"/>
    <property type="match status" value="1"/>
</dbReference>
<evidence type="ECO:0000256" key="8">
    <source>
        <dbReference type="ARBA" id="ARBA00023163"/>
    </source>
</evidence>
<evidence type="ECO:0000256" key="11">
    <source>
        <dbReference type="SAM" id="MobiDB-lite"/>
    </source>
</evidence>
<dbReference type="InterPro" id="IPR050457">
    <property type="entry name" value="ZnFinger_BTB_dom_contain"/>
</dbReference>